<gene>
    <name evidence="1" type="ORF">LCGC14_0209660</name>
</gene>
<accession>A0A0F9UGX8</accession>
<name>A0A0F9UGX8_9ZZZZ</name>
<sequence length="60" mass="7179">MMHDSLIRELLMGVKWFSRGIDYWQDVRLCIAGVREQQLALAYRNREVCLSQLRVLRGWV</sequence>
<evidence type="ECO:0000313" key="1">
    <source>
        <dbReference type="EMBL" id="KKN92475.1"/>
    </source>
</evidence>
<dbReference type="EMBL" id="LAZR01000095">
    <property type="protein sequence ID" value="KKN92475.1"/>
    <property type="molecule type" value="Genomic_DNA"/>
</dbReference>
<dbReference type="AlphaFoldDB" id="A0A0F9UGX8"/>
<proteinExistence type="predicted"/>
<organism evidence="1">
    <name type="scientific">marine sediment metagenome</name>
    <dbReference type="NCBI Taxonomy" id="412755"/>
    <lineage>
        <taxon>unclassified sequences</taxon>
        <taxon>metagenomes</taxon>
        <taxon>ecological metagenomes</taxon>
    </lineage>
</organism>
<comment type="caution">
    <text evidence="1">The sequence shown here is derived from an EMBL/GenBank/DDBJ whole genome shotgun (WGS) entry which is preliminary data.</text>
</comment>
<reference evidence="1" key="1">
    <citation type="journal article" date="2015" name="Nature">
        <title>Complex archaea that bridge the gap between prokaryotes and eukaryotes.</title>
        <authorList>
            <person name="Spang A."/>
            <person name="Saw J.H."/>
            <person name="Jorgensen S.L."/>
            <person name="Zaremba-Niedzwiedzka K."/>
            <person name="Martijn J."/>
            <person name="Lind A.E."/>
            <person name="van Eijk R."/>
            <person name="Schleper C."/>
            <person name="Guy L."/>
            <person name="Ettema T.J."/>
        </authorList>
    </citation>
    <scope>NUCLEOTIDE SEQUENCE</scope>
</reference>
<protein>
    <submittedName>
        <fullName evidence="1">Uncharacterized protein</fullName>
    </submittedName>
</protein>